<protein>
    <recommendedName>
        <fullName evidence="3">chitinase</fullName>
        <ecNumber evidence="3">3.2.1.14</ecNumber>
    </recommendedName>
</protein>
<evidence type="ECO:0000313" key="16">
    <source>
        <dbReference type="EMBL" id="JAP74816.1"/>
    </source>
</evidence>
<evidence type="ECO:0000256" key="11">
    <source>
        <dbReference type="ARBA" id="ARBA00023326"/>
    </source>
</evidence>
<feature type="chain" id="PRO_5007284387" description="chitinase" evidence="14">
    <location>
        <begin position="37"/>
        <end position="654"/>
    </location>
</feature>
<feature type="compositionally biased region" description="Polar residues" evidence="13">
    <location>
        <begin position="425"/>
        <end position="457"/>
    </location>
</feature>
<keyword evidence="8" id="KW-1015">Disulfide bond</keyword>
<keyword evidence="6 12" id="KW-0378">Hydrolase</keyword>
<evidence type="ECO:0000256" key="10">
    <source>
        <dbReference type="ARBA" id="ARBA00023295"/>
    </source>
</evidence>
<dbReference type="InterPro" id="IPR001223">
    <property type="entry name" value="Glyco_hydro18_cat"/>
</dbReference>
<dbReference type="GO" id="GO:0000272">
    <property type="term" value="P:polysaccharide catabolic process"/>
    <property type="evidence" value="ECO:0007669"/>
    <property type="project" value="UniProtKB-KW"/>
</dbReference>
<dbReference type="CDD" id="cd02872">
    <property type="entry name" value="GH18_chitolectin_chitotriosidase"/>
    <property type="match status" value="1"/>
</dbReference>
<dbReference type="InterPro" id="IPR001579">
    <property type="entry name" value="Glyco_hydro_18_chit_AS"/>
</dbReference>
<dbReference type="PANTHER" id="PTHR11177:SF360">
    <property type="entry name" value="CHITINASE 4-RELATED"/>
    <property type="match status" value="1"/>
</dbReference>
<evidence type="ECO:0000256" key="14">
    <source>
        <dbReference type="SAM" id="SignalP"/>
    </source>
</evidence>
<dbReference type="GO" id="GO:0005576">
    <property type="term" value="C:extracellular region"/>
    <property type="evidence" value="ECO:0007669"/>
    <property type="project" value="TreeGrafter"/>
</dbReference>
<keyword evidence="9" id="KW-0119">Carbohydrate metabolism</keyword>
<dbReference type="GO" id="GO:0030246">
    <property type="term" value="F:carbohydrate binding"/>
    <property type="evidence" value="ECO:0007669"/>
    <property type="project" value="UniProtKB-KW"/>
</dbReference>
<evidence type="ECO:0000259" key="15">
    <source>
        <dbReference type="PROSITE" id="PS51910"/>
    </source>
</evidence>
<feature type="compositionally biased region" description="Polar residues" evidence="13">
    <location>
        <begin position="542"/>
        <end position="584"/>
    </location>
</feature>
<dbReference type="EMBL" id="GEFM01000980">
    <property type="protein sequence ID" value="JAP74816.1"/>
    <property type="molecule type" value="mRNA"/>
</dbReference>
<evidence type="ECO:0000256" key="13">
    <source>
        <dbReference type="SAM" id="MobiDB-lite"/>
    </source>
</evidence>
<keyword evidence="16" id="KW-0430">Lectin</keyword>
<evidence type="ECO:0000256" key="4">
    <source>
        <dbReference type="ARBA" id="ARBA00022669"/>
    </source>
</evidence>
<dbReference type="FunFam" id="3.10.50.10:FF:000004">
    <property type="entry name" value="Chitinase 5"/>
    <property type="match status" value="1"/>
</dbReference>
<dbReference type="PROSITE" id="PS51910">
    <property type="entry name" value="GH18_2"/>
    <property type="match status" value="1"/>
</dbReference>
<dbReference type="GO" id="GO:0008061">
    <property type="term" value="F:chitin binding"/>
    <property type="evidence" value="ECO:0007669"/>
    <property type="project" value="UniProtKB-KW"/>
</dbReference>
<comment type="similarity">
    <text evidence="2">Belongs to the glycosyl hydrolase 18 family. Chitinase class II subfamily.</text>
</comment>
<organism evidence="16">
    <name type="scientific">Ixodes ricinus</name>
    <name type="common">Common tick</name>
    <name type="synonym">Acarus ricinus</name>
    <dbReference type="NCBI Taxonomy" id="34613"/>
    <lineage>
        <taxon>Eukaryota</taxon>
        <taxon>Metazoa</taxon>
        <taxon>Ecdysozoa</taxon>
        <taxon>Arthropoda</taxon>
        <taxon>Chelicerata</taxon>
        <taxon>Arachnida</taxon>
        <taxon>Acari</taxon>
        <taxon>Parasitiformes</taxon>
        <taxon>Ixodida</taxon>
        <taxon>Ixodoidea</taxon>
        <taxon>Ixodidae</taxon>
        <taxon>Ixodinae</taxon>
        <taxon>Ixodes</taxon>
    </lineage>
</organism>
<feature type="compositionally biased region" description="Low complexity" evidence="13">
    <location>
        <begin position="486"/>
        <end position="508"/>
    </location>
</feature>
<dbReference type="GO" id="GO:0006032">
    <property type="term" value="P:chitin catabolic process"/>
    <property type="evidence" value="ECO:0007669"/>
    <property type="project" value="UniProtKB-KW"/>
</dbReference>
<evidence type="ECO:0000256" key="7">
    <source>
        <dbReference type="ARBA" id="ARBA00023024"/>
    </source>
</evidence>
<dbReference type="InterPro" id="IPR050314">
    <property type="entry name" value="Glycosyl_Hydrlase_18"/>
</dbReference>
<feature type="compositionally biased region" description="Low complexity" evidence="13">
    <location>
        <begin position="405"/>
        <end position="416"/>
    </location>
</feature>
<sequence length="654" mass="72670">MRDYRRPVQSTLGIMNTTRTCVAVLLCAALSLLVCGSPAPDKKIMLCYWGSWSAYRPRECAFAVDQIDPFMCTHIVYAFTKILDNKITLFDPWLELPDGGGRDMLRKLNDLRTINPQLKTIIAIGGCNEGSKNYSDMASTETGRRTFVDSVVAFLNRYRFDGFDLDWEYPTDRGGAPEDYVNYILLLKELKQALGDRYLLSAAVAASPEKVDQVYNVPEMIKYLDIMSVMGYDFFGAWDNKTGHNAPLRARQGASEIETTWNVEYAVNHWISRGAHPSKLLLGVPLYGRTFLLEDPENAGFLAPSAGPGPMGPCSRTDGNLGYNEICRYLDEGGWNVTRDPDVNAPVAVKDKVWIGYDDVESLTAKVQFAMLKGLAGIMIWSMETDDFRGACRRGRNPLLTAIQTAINTPIAPPTTSEAPPVTEEPSTFSEVPQTSEEPQSSTTAEVQTESTMQQTATPTESWTEPKESEPTTTTEAQTEPRESEPTTTTEAQTEPKTSEPTTTTEAQTEPKKSEPTTTTEAHTEPKESEPTTTTEVKIEPTQPQVVTTTEFQTPTEVSQPSTTVEVQTEPTTSQTVMETTPSSKPEVFPPSMTVEEGNWPKCEAEGYYVCPWNPRSFSRCVDMGYGNYLRFHYICPVNTIFKPALTACAYPYQ</sequence>
<evidence type="ECO:0000256" key="5">
    <source>
        <dbReference type="ARBA" id="ARBA00022729"/>
    </source>
</evidence>
<evidence type="ECO:0000256" key="8">
    <source>
        <dbReference type="ARBA" id="ARBA00023157"/>
    </source>
</evidence>
<accession>A0A131Y9M9</accession>
<evidence type="ECO:0000256" key="12">
    <source>
        <dbReference type="RuleBase" id="RU000489"/>
    </source>
</evidence>
<proteinExistence type="evidence at transcript level"/>
<feature type="signal peptide" evidence="14">
    <location>
        <begin position="1"/>
        <end position="36"/>
    </location>
</feature>
<dbReference type="AlphaFoldDB" id="A0A131Y9M9"/>
<evidence type="ECO:0000256" key="1">
    <source>
        <dbReference type="ARBA" id="ARBA00000822"/>
    </source>
</evidence>
<dbReference type="EC" id="3.2.1.14" evidence="3"/>
<dbReference type="InterPro" id="IPR017853">
    <property type="entry name" value="GH"/>
</dbReference>
<keyword evidence="7" id="KW-0146">Chitin degradation</keyword>
<reference evidence="16" key="1">
    <citation type="submission" date="2016-02" db="EMBL/GenBank/DDBJ databases">
        <title>RNAseq analyses of the midgut from blood- or serum-fed Ixodes ricinus ticks.</title>
        <authorList>
            <person name="Perner J."/>
            <person name="Provaznik J."/>
            <person name="Schrenkova J."/>
            <person name="Urbanova V."/>
            <person name="Ribeiro J.M."/>
            <person name="Kopacek P."/>
        </authorList>
    </citation>
    <scope>NUCLEOTIDE SEQUENCE</scope>
    <source>
        <tissue evidence="16">Gut</tissue>
    </source>
</reference>
<dbReference type="GO" id="GO:0008843">
    <property type="term" value="F:endochitinase activity"/>
    <property type="evidence" value="ECO:0007669"/>
    <property type="project" value="UniProtKB-EC"/>
</dbReference>
<dbReference type="SUPFAM" id="SSF51445">
    <property type="entry name" value="(Trans)glycosidases"/>
    <property type="match status" value="1"/>
</dbReference>
<dbReference type="SMART" id="SM00636">
    <property type="entry name" value="Glyco_18"/>
    <property type="match status" value="1"/>
</dbReference>
<evidence type="ECO:0000256" key="9">
    <source>
        <dbReference type="ARBA" id="ARBA00023277"/>
    </source>
</evidence>
<name>A0A131Y9M9_IXORI</name>
<evidence type="ECO:0000256" key="6">
    <source>
        <dbReference type="ARBA" id="ARBA00022801"/>
    </source>
</evidence>
<dbReference type="PROSITE" id="PS01095">
    <property type="entry name" value="GH18_1"/>
    <property type="match status" value="1"/>
</dbReference>
<dbReference type="SUPFAM" id="SSF54556">
    <property type="entry name" value="Chitinase insertion domain"/>
    <property type="match status" value="1"/>
</dbReference>
<dbReference type="Gene3D" id="2.170.140.10">
    <property type="entry name" value="Chitin binding domain"/>
    <property type="match status" value="1"/>
</dbReference>
<comment type="catalytic activity">
    <reaction evidence="1">
        <text>Random endo-hydrolysis of N-acetyl-beta-D-glucosaminide (1-&gt;4)-beta-linkages in chitin and chitodextrins.</text>
        <dbReference type="EC" id="3.2.1.14"/>
    </reaction>
</comment>
<dbReference type="InterPro" id="IPR011583">
    <property type="entry name" value="Chitinase_II/V-like_cat"/>
</dbReference>
<feature type="domain" description="GH18" evidence="15">
    <location>
        <begin position="43"/>
        <end position="410"/>
    </location>
</feature>
<dbReference type="Gene3D" id="3.10.50.10">
    <property type="match status" value="1"/>
</dbReference>
<keyword evidence="11" id="KW-0624">Polysaccharide degradation</keyword>
<keyword evidence="5 14" id="KW-0732">Signal</keyword>
<keyword evidence="4" id="KW-0147">Chitin-binding</keyword>
<dbReference type="PANTHER" id="PTHR11177">
    <property type="entry name" value="CHITINASE"/>
    <property type="match status" value="1"/>
</dbReference>
<feature type="region of interest" description="Disordered" evidence="13">
    <location>
        <begin position="405"/>
        <end position="593"/>
    </location>
</feature>
<dbReference type="Gene3D" id="3.20.20.80">
    <property type="entry name" value="Glycosidases"/>
    <property type="match status" value="1"/>
</dbReference>
<keyword evidence="10 12" id="KW-0326">Glycosidase</keyword>
<dbReference type="InterPro" id="IPR029070">
    <property type="entry name" value="Chitinase_insertion_sf"/>
</dbReference>
<evidence type="ECO:0000256" key="2">
    <source>
        <dbReference type="ARBA" id="ARBA00009121"/>
    </source>
</evidence>
<evidence type="ECO:0000256" key="3">
    <source>
        <dbReference type="ARBA" id="ARBA00012729"/>
    </source>
</evidence>
<dbReference type="Pfam" id="PF00704">
    <property type="entry name" value="Glyco_hydro_18"/>
    <property type="match status" value="1"/>
</dbReference>